<dbReference type="Proteomes" id="UP001611415">
    <property type="component" value="Unassembled WGS sequence"/>
</dbReference>
<sequence length="321" mass="35778">MTSSHDYGFRPATTPSGGAVLRRRHIGDRQTTARRLLFAGAAEAAYDPDLDIDWDAPPDPAKHWLPPERVSLYGSRLWERLTPEQRRELGKHELVSMLGIGIYAQSMVSMLMFRDVIESRDPVDDHTRFTLAAIRDESRNSTMYSRLINATGLPPYRLPTPLRALTKLTLWIPDGPSALGFRLLVEEMAAQLLRELIADPDIQPHLRQLAMLHAAPSARHIEATRAELLRATESRGPIRVALHRWALSAVVALAYATLVHPAVYRAVGIHPLAGAAVAVTTGAYRRNARVATATVREFLRETPRPQGRPGVRSITNRRAVR</sequence>
<dbReference type="Gene3D" id="1.10.620.20">
    <property type="entry name" value="Ribonucleotide Reductase, subunit A"/>
    <property type="match status" value="1"/>
</dbReference>
<dbReference type="InterPro" id="IPR025859">
    <property type="entry name" value="AurF/CmlI"/>
</dbReference>
<dbReference type="Pfam" id="PF11583">
    <property type="entry name" value="AurF"/>
    <property type="match status" value="1"/>
</dbReference>
<comment type="caution">
    <text evidence="2">The sequence shown here is derived from an EMBL/GenBank/DDBJ whole genome shotgun (WGS) entry which is preliminary data.</text>
</comment>
<reference evidence="2 3" key="1">
    <citation type="submission" date="2024-10" db="EMBL/GenBank/DDBJ databases">
        <title>The Natural Products Discovery Center: Release of the First 8490 Sequenced Strains for Exploring Actinobacteria Biosynthetic Diversity.</title>
        <authorList>
            <person name="Kalkreuter E."/>
            <person name="Kautsar S.A."/>
            <person name="Yang D."/>
            <person name="Bader C.D."/>
            <person name="Teijaro C.N."/>
            <person name="Fluegel L."/>
            <person name="Davis C.M."/>
            <person name="Simpson J.R."/>
            <person name="Lauterbach L."/>
            <person name="Steele A.D."/>
            <person name="Gui C."/>
            <person name="Meng S."/>
            <person name="Li G."/>
            <person name="Viehrig K."/>
            <person name="Ye F."/>
            <person name="Su P."/>
            <person name="Kiefer A.F."/>
            <person name="Nichols A."/>
            <person name="Cepeda A.J."/>
            <person name="Yan W."/>
            <person name="Fan B."/>
            <person name="Jiang Y."/>
            <person name="Adhikari A."/>
            <person name="Zheng C.-J."/>
            <person name="Schuster L."/>
            <person name="Cowan T.M."/>
            <person name="Smanski M.J."/>
            <person name="Chevrette M.G."/>
            <person name="De Carvalho L.P.S."/>
            <person name="Shen B."/>
        </authorList>
    </citation>
    <scope>NUCLEOTIDE SEQUENCE [LARGE SCALE GENOMIC DNA]</scope>
    <source>
        <strain evidence="2 3">NPDC019275</strain>
    </source>
</reference>
<dbReference type="InterPro" id="IPR012348">
    <property type="entry name" value="RNR-like"/>
</dbReference>
<feature type="region of interest" description="Disordered" evidence="1">
    <location>
        <begin position="301"/>
        <end position="321"/>
    </location>
</feature>
<gene>
    <name evidence="2" type="ORF">ACH49W_23700</name>
</gene>
<evidence type="ECO:0000313" key="2">
    <source>
        <dbReference type="EMBL" id="MFI2476396.1"/>
    </source>
</evidence>
<name>A0ABW7X5K2_9NOCA</name>
<protein>
    <submittedName>
        <fullName evidence="2">Diiron oxygenase</fullName>
    </submittedName>
</protein>
<keyword evidence="3" id="KW-1185">Reference proteome</keyword>
<evidence type="ECO:0000256" key="1">
    <source>
        <dbReference type="SAM" id="MobiDB-lite"/>
    </source>
</evidence>
<dbReference type="RefSeq" id="WP_357406082.1">
    <property type="nucleotide sequence ID" value="NZ_JBEYCD010000007.1"/>
</dbReference>
<proteinExistence type="predicted"/>
<accession>A0ABW7X5K2</accession>
<dbReference type="EMBL" id="JBIRYO010000016">
    <property type="protein sequence ID" value="MFI2476396.1"/>
    <property type="molecule type" value="Genomic_DNA"/>
</dbReference>
<organism evidence="2 3">
    <name type="scientific">Nocardia xishanensis</name>
    <dbReference type="NCBI Taxonomy" id="238964"/>
    <lineage>
        <taxon>Bacteria</taxon>
        <taxon>Bacillati</taxon>
        <taxon>Actinomycetota</taxon>
        <taxon>Actinomycetes</taxon>
        <taxon>Mycobacteriales</taxon>
        <taxon>Nocardiaceae</taxon>
        <taxon>Nocardia</taxon>
    </lineage>
</organism>
<evidence type="ECO:0000313" key="3">
    <source>
        <dbReference type="Proteomes" id="UP001611415"/>
    </source>
</evidence>